<reference evidence="2 3" key="1">
    <citation type="journal article" date="2019" name="Sci. Rep.">
        <title>Orb-weaving spider Araneus ventricosus genome elucidates the spidroin gene catalogue.</title>
        <authorList>
            <person name="Kono N."/>
            <person name="Nakamura H."/>
            <person name="Ohtoshi R."/>
            <person name="Moran D.A.P."/>
            <person name="Shinohara A."/>
            <person name="Yoshida Y."/>
            <person name="Fujiwara M."/>
            <person name="Mori M."/>
            <person name="Tomita M."/>
            <person name="Arakawa K."/>
        </authorList>
    </citation>
    <scope>NUCLEOTIDE SEQUENCE [LARGE SCALE GENOMIC DNA]</scope>
</reference>
<proteinExistence type="predicted"/>
<organism evidence="2 3">
    <name type="scientific">Araneus ventricosus</name>
    <name type="common">Orbweaver spider</name>
    <name type="synonym">Epeira ventricosa</name>
    <dbReference type="NCBI Taxonomy" id="182803"/>
    <lineage>
        <taxon>Eukaryota</taxon>
        <taxon>Metazoa</taxon>
        <taxon>Ecdysozoa</taxon>
        <taxon>Arthropoda</taxon>
        <taxon>Chelicerata</taxon>
        <taxon>Arachnida</taxon>
        <taxon>Araneae</taxon>
        <taxon>Araneomorphae</taxon>
        <taxon>Entelegynae</taxon>
        <taxon>Araneoidea</taxon>
        <taxon>Araneidae</taxon>
        <taxon>Araneus</taxon>
    </lineage>
</organism>
<gene>
    <name evidence="2" type="ORF">AVEN_232905_1</name>
</gene>
<comment type="caution">
    <text evidence="2">The sequence shown here is derived from an EMBL/GenBank/DDBJ whole genome shotgun (WGS) entry which is preliminary data.</text>
</comment>
<dbReference type="Proteomes" id="UP000499080">
    <property type="component" value="Unassembled WGS sequence"/>
</dbReference>
<dbReference type="EMBL" id="BGPR01037793">
    <property type="protein sequence ID" value="GBO13485.1"/>
    <property type="molecule type" value="Genomic_DNA"/>
</dbReference>
<evidence type="ECO:0000313" key="3">
    <source>
        <dbReference type="Proteomes" id="UP000499080"/>
    </source>
</evidence>
<keyword evidence="3" id="KW-1185">Reference proteome</keyword>
<evidence type="ECO:0000313" key="2">
    <source>
        <dbReference type="EMBL" id="GBO13485.1"/>
    </source>
</evidence>
<protein>
    <submittedName>
        <fullName evidence="2">Uncharacterized protein</fullName>
    </submittedName>
</protein>
<dbReference type="AlphaFoldDB" id="A0A4Y2UKB9"/>
<feature type="region of interest" description="Disordered" evidence="1">
    <location>
        <begin position="66"/>
        <end position="98"/>
    </location>
</feature>
<accession>A0A4Y2UKB9</accession>
<evidence type="ECO:0000256" key="1">
    <source>
        <dbReference type="SAM" id="MobiDB-lite"/>
    </source>
</evidence>
<sequence length="98" mass="10783">MSLTDDGTYLFRVASWPVMAVRTPTSVLNRCRDATPVIQHPCSSENHLGADDGLDERDPVVRLASTQPRQRGRDQPLRGPIESEPEAGVQRDVACVTL</sequence>
<name>A0A4Y2UKB9_ARAVE</name>